<comment type="caution">
    <text evidence="1">The sequence shown here is derived from an EMBL/GenBank/DDBJ whole genome shotgun (WGS) entry which is preliminary data.</text>
</comment>
<accession>A0ABN9XF80</accession>
<evidence type="ECO:0000313" key="2">
    <source>
        <dbReference type="Proteomes" id="UP001189429"/>
    </source>
</evidence>
<name>A0ABN9XF80_9DINO</name>
<sequence>MSSGEAEFYGCVRAASRAIGMQSLCQGLGREVSLRIWSDSAAALGIMQRRGCGKVRHLETPTMWVQKALKDGRFELVKVPGKSNPADLGTKFLDQAAMLRALKMMSVELSDAPLSSWAAARRAEEAAADRAAAEAVGSIMPVAAGLVLLHGSDTDRRRLGRGELPGLLEDCRAEQAPQRRWTTWWTSVVKMKLRPPLYIRLAELADWAASEEGKARLPRNTPRRYEVSYSWLGWLLTPCRWGLERLGLRR</sequence>
<organism evidence="1 2">
    <name type="scientific">Prorocentrum cordatum</name>
    <dbReference type="NCBI Taxonomy" id="2364126"/>
    <lineage>
        <taxon>Eukaryota</taxon>
        <taxon>Sar</taxon>
        <taxon>Alveolata</taxon>
        <taxon>Dinophyceae</taxon>
        <taxon>Prorocentrales</taxon>
        <taxon>Prorocentraceae</taxon>
        <taxon>Prorocentrum</taxon>
    </lineage>
</organism>
<reference evidence="1" key="1">
    <citation type="submission" date="2023-10" db="EMBL/GenBank/DDBJ databases">
        <authorList>
            <person name="Chen Y."/>
            <person name="Shah S."/>
            <person name="Dougan E. K."/>
            <person name="Thang M."/>
            <person name="Chan C."/>
        </authorList>
    </citation>
    <scope>NUCLEOTIDE SEQUENCE [LARGE SCALE GENOMIC DNA]</scope>
</reference>
<dbReference type="EMBL" id="CAUYUJ010020459">
    <property type="protein sequence ID" value="CAK0898313.1"/>
    <property type="molecule type" value="Genomic_DNA"/>
</dbReference>
<evidence type="ECO:0000313" key="1">
    <source>
        <dbReference type="EMBL" id="CAK0898313.1"/>
    </source>
</evidence>
<dbReference type="Proteomes" id="UP001189429">
    <property type="component" value="Unassembled WGS sequence"/>
</dbReference>
<protein>
    <submittedName>
        <fullName evidence="1">Uncharacterized protein</fullName>
    </submittedName>
</protein>
<keyword evidence="2" id="KW-1185">Reference proteome</keyword>
<gene>
    <name evidence="1" type="ORF">PCOR1329_LOCUS76216</name>
</gene>
<proteinExistence type="predicted"/>